<dbReference type="SUPFAM" id="SSF53448">
    <property type="entry name" value="Nucleotide-diphospho-sugar transferases"/>
    <property type="match status" value="2"/>
</dbReference>
<feature type="domain" description="Glycosyltransferase 2-like" evidence="1">
    <location>
        <begin position="6"/>
        <end position="178"/>
    </location>
</feature>
<evidence type="ECO:0000259" key="1">
    <source>
        <dbReference type="Pfam" id="PF00535"/>
    </source>
</evidence>
<dbReference type="CDD" id="cd00761">
    <property type="entry name" value="Glyco_tranf_GTA_type"/>
    <property type="match status" value="2"/>
</dbReference>
<dbReference type="Pfam" id="PF00535">
    <property type="entry name" value="Glycos_transf_2"/>
    <property type="match status" value="2"/>
</dbReference>
<feature type="domain" description="Glycosyltransferase 2-like" evidence="1">
    <location>
        <begin position="316"/>
        <end position="431"/>
    </location>
</feature>
<reference evidence="2 3" key="1">
    <citation type="submission" date="2018-06" db="EMBL/GenBank/DDBJ databases">
        <title>Genomic Encyclopedia of Archaeal and Bacterial Type Strains, Phase II (KMG-II): from individual species to whole genera.</title>
        <authorList>
            <person name="Goeker M."/>
        </authorList>
    </citation>
    <scope>NUCLEOTIDE SEQUENCE [LARGE SCALE GENOMIC DNA]</scope>
    <source>
        <strain evidence="2 3">DSM 22011</strain>
    </source>
</reference>
<dbReference type="AlphaFoldDB" id="A0A327XKQ7"/>
<dbReference type="RefSeq" id="WP_009506939.1">
    <property type="nucleotide sequence ID" value="NZ_LIGK01000081.1"/>
</dbReference>
<evidence type="ECO:0000313" key="2">
    <source>
        <dbReference type="EMBL" id="RAK09293.1"/>
    </source>
</evidence>
<dbReference type="PANTHER" id="PTHR43685">
    <property type="entry name" value="GLYCOSYLTRANSFERASE"/>
    <property type="match status" value="1"/>
</dbReference>
<organism evidence="2 3">
    <name type="scientific">Salipiger aestuarii</name>
    <dbReference type="NCBI Taxonomy" id="568098"/>
    <lineage>
        <taxon>Bacteria</taxon>
        <taxon>Pseudomonadati</taxon>
        <taxon>Pseudomonadota</taxon>
        <taxon>Alphaproteobacteria</taxon>
        <taxon>Rhodobacterales</taxon>
        <taxon>Roseobacteraceae</taxon>
        <taxon>Salipiger</taxon>
    </lineage>
</organism>
<dbReference type="Gene3D" id="3.90.550.10">
    <property type="entry name" value="Spore Coat Polysaccharide Biosynthesis Protein SpsA, Chain A"/>
    <property type="match status" value="2"/>
</dbReference>
<dbReference type="PANTHER" id="PTHR43685:SF2">
    <property type="entry name" value="GLYCOSYLTRANSFERASE 2-LIKE DOMAIN-CONTAINING PROTEIN"/>
    <property type="match status" value="1"/>
</dbReference>
<dbReference type="Proteomes" id="UP000249165">
    <property type="component" value="Unassembled WGS sequence"/>
</dbReference>
<protein>
    <submittedName>
        <fullName evidence="2">Glycosyltransferase involved in cell wall biosynthesis</fullName>
    </submittedName>
</protein>
<keyword evidence="2" id="KW-0808">Transferase</keyword>
<dbReference type="InterPro" id="IPR029044">
    <property type="entry name" value="Nucleotide-diphossugar_trans"/>
</dbReference>
<dbReference type="InterPro" id="IPR050834">
    <property type="entry name" value="Glycosyltransf_2"/>
</dbReference>
<gene>
    <name evidence="2" type="ORF">ATI53_10715</name>
</gene>
<name>A0A327XKQ7_9RHOB</name>
<proteinExistence type="predicted"/>
<comment type="caution">
    <text evidence="2">The sequence shown here is derived from an EMBL/GenBank/DDBJ whole genome shotgun (WGS) entry which is preliminary data.</text>
</comment>
<dbReference type="InterPro" id="IPR001173">
    <property type="entry name" value="Glyco_trans_2-like"/>
</dbReference>
<dbReference type="GO" id="GO:0016740">
    <property type="term" value="F:transferase activity"/>
    <property type="evidence" value="ECO:0007669"/>
    <property type="project" value="UniProtKB-KW"/>
</dbReference>
<accession>A0A327XKQ7</accession>
<evidence type="ECO:0000313" key="3">
    <source>
        <dbReference type="Proteomes" id="UP000249165"/>
    </source>
</evidence>
<keyword evidence="3" id="KW-1185">Reference proteome</keyword>
<sequence length="622" mass="67174">MSPRISVIVPIYNVADYVTDCIRSILDQSFGDFELIAVDDGSLDGSGEIAERAAAGDLRFRLIRQANAGLSGARNTGLNVAHGQTIAFVDSDDTVAPDYLERLERTLRDTGADWVACGILFHGPDSEMRHSARHDAPRLLEDQPDLPLPQTYPLTDWRDVVCHFPSAWNKLYRRALIEGIRFDEGLNYEDHAFFHRCAARTDRLVHLHAPLYRCRQGRPGQITRDGSDRIFEQFDVLDILRGITAGPEKPGGAQAMAQLTTRLTFERIEAIADRPRRARFLDGARAAQAATGLPPDDRLGVPAWWMDLLNGAVPVSVVIPSNGDDAALRQSLEPLAAQTLPEAQILVVADSPAAHAALAGLDLSGLCPGAALMQGPGGADMHARVAGARNAGLDAARGRAVVFLDAGDALPPRALANWTARLRKAGADMGFARFIMAPDAPHTGLHDRPALQGREDSATGFAPRPGDTVYIHAHPSAKIWDRSFVQASGIRFAPLPLSSWDFLLRAGEQAGRILYLPGPAPKLASRPATRAFWLEPVPPADLARAVEQMAQGLPDGAAARLLVRALWEKINFAAFKDPAARAAYDADAAAAFAQYNAVDVVPDAYVGQRVRSLLNIPDPGHS</sequence>
<dbReference type="EMBL" id="QLMG01000071">
    <property type="protein sequence ID" value="RAK09293.1"/>
    <property type="molecule type" value="Genomic_DNA"/>
</dbReference>